<dbReference type="SUPFAM" id="SSF51735">
    <property type="entry name" value="NAD(P)-binding Rossmann-fold domains"/>
    <property type="match status" value="1"/>
</dbReference>
<dbReference type="PRINTS" id="PR00081">
    <property type="entry name" value="GDHRDH"/>
</dbReference>
<organism evidence="3">
    <name type="scientific">Acidovorax sp. GW101-3H11</name>
    <dbReference type="NCBI Taxonomy" id="1813946"/>
    <lineage>
        <taxon>Bacteria</taxon>
        <taxon>Pseudomonadati</taxon>
        <taxon>Pseudomonadota</taxon>
        <taxon>Betaproteobacteria</taxon>
        <taxon>Burkholderiales</taxon>
        <taxon>Comamonadaceae</taxon>
        <taxon>Acidovorax</taxon>
    </lineage>
</organism>
<proteinExistence type="inferred from homology"/>
<evidence type="ECO:0000313" key="3">
    <source>
        <dbReference type="EMBL" id="KZT13454.1"/>
    </source>
</evidence>
<dbReference type="InterPro" id="IPR036291">
    <property type="entry name" value="NAD(P)-bd_dom_sf"/>
</dbReference>
<dbReference type="GO" id="GO:0016491">
    <property type="term" value="F:oxidoreductase activity"/>
    <property type="evidence" value="ECO:0007669"/>
    <property type="project" value="UniProtKB-KW"/>
</dbReference>
<comment type="caution">
    <text evidence="3">The sequence shown here is derived from an EMBL/GenBank/DDBJ whole genome shotgun (WGS) entry which is preliminary data.</text>
</comment>
<dbReference type="STRING" id="1813946.A1D30_23870"/>
<dbReference type="InterPro" id="IPR002347">
    <property type="entry name" value="SDR_fam"/>
</dbReference>
<comment type="similarity">
    <text evidence="1">Belongs to the short-chain dehydrogenases/reductases (SDR) family.</text>
</comment>
<keyword evidence="2" id="KW-0560">Oxidoreductase</keyword>
<dbReference type="PANTHER" id="PTHR43639">
    <property type="entry name" value="OXIDOREDUCTASE, SHORT-CHAIN DEHYDROGENASE/REDUCTASE FAMILY (AFU_ORTHOLOGUE AFUA_5G02870)"/>
    <property type="match status" value="1"/>
</dbReference>
<gene>
    <name evidence="3" type="ORF">A1D30_23870</name>
</gene>
<dbReference type="InterPro" id="IPR020904">
    <property type="entry name" value="Sc_DH/Rdtase_CS"/>
</dbReference>
<dbReference type="FunFam" id="3.40.50.720:FF:000084">
    <property type="entry name" value="Short-chain dehydrogenase reductase"/>
    <property type="match status" value="1"/>
</dbReference>
<name>A0A165IRU8_9BURK</name>
<dbReference type="AlphaFoldDB" id="A0A165IRU8"/>
<dbReference type="PRINTS" id="PR00080">
    <property type="entry name" value="SDRFAMILY"/>
</dbReference>
<dbReference type="OrthoDB" id="9789398at2"/>
<dbReference type="Gene3D" id="3.40.50.720">
    <property type="entry name" value="NAD(P)-binding Rossmann-like Domain"/>
    <property type="match status" value="1"/>
</dbReference>
<sequence>MTQLFAPSSSSTDATGAPQGLAKFPSLQGRAVFVTGGGSGIGAAIVAAFAEQGARVAFVDVAREASEALAQHIADAGLPRPWWRVCDVRDVQALQACMADAAAELGSDFAVLVNNVASDDRHTLESVTPEYYDERMAINERPAFFAIQAVVPGMRRLGAGSVINLGSTGWQGKGTGYPCYAIAKSSVNGLTRGLAKTLGQDRIRINTVSPGWVMTERQIKLWLDAEGEKELARNQCLPDKLRPHDIARMVLFLASDDAAMCTAQEFKVDAGWV</sequence>
<accession>A0A165IRU8</accession>
<dbReference type="Pfam" id="PF13561">
    <property type="entry name" value="adh_short_C2"/>
    <property type="match status" value="1"/>
</dbReference>
<protein>
    <submittedName>
        <fullName evidence="3">3-oxoacyl-ACP reductase</fullName>
    </submittedName>
</protein>
<evidence type="ECO:0000256" key="1">
    <source>
        <dbReference type="ARBA" id="ARBA00006484"/>
    </source>
</evidence>
<dbReference type="PROSITE" id="PS00061">
    <property type="entry name" value="ADH_SHORT"/>
    <property type="match status" value="1"/>
</dbReference>
<dbReference type="PANTHER" id="PTHR43639:SF1">
    <property type="entry name" value="SHORT-CHAIN DEHYDROGENASE_REDUCTASE FAMILY PROTEIN"/>
    <property type="match status" value="1"/>
</dbReference>
<dbReference type="RefSeq" id="WP_063462990.1">
    <property type="nucleotide sequence ID" value="NZ_LUKZ01000032.1"/>
</dbReference>
<dbReference type="CDD" id="cd05233">
    <property type="entry name" value="SDR_c"/>
    <property type="match status" value="1"/>
</dbReference>
<evidence type="ECO:0000256" key="2">
    <source>
        <dbReference type="ARBA" id="ARBA00023002"/>
    </source>
</evidence>
<dbReference type="EMBL" id="LUKZ01000032">
    <property type="protein sequence ID" value="KZT13454.1"/>
    <property type="molecule type" value="Genomic_DNA"/>
</dbReference>
<reference evidence="3" key="1">
    <citation type="journal article" date="2018" name="Nature">
        <title>Mutant phenotypes for thousands of bacterial genes of unknown function.</title>
        <authorList>
            <person name="Price M.N."/>
            <person name="Wetmore K.M."/>
            <person name="Waters R.J."/>
            <person name="Callaghan M."/>
            <person name="Ray J."/>
            <person name="Liu H."/>
            <person name="Kuehl J.V."/>
            <person name="Melnyk R.A."/>
            <person name="Lamson J.S."/>
            <person name="Suh Y."/>
            <person name="Carlson H.K."/>
            <person name="Esquivel Z."/>
            <person name="Sadeeshkumar H."/>
            <person name="Chakraborty R."/>
            <person name="Zane G.M."/>
            <person name="Rubin B.E."/>
            <person name="Wall J.D."/>
            <person name="Visel A."/>
            <person name="Bristow J."/>
            <person name="Blow M.J."/>
            <person name="Arkin A.P."/>
            <person name="Deutschbauer A.M."/>
        </authorList>
    </citation>
    <scope>NUCLEOTIDE SEQUENCE [LARGE SCALE GENOMIC DNA]</scope>
    <source>
        <strain evidence="3">GW101-3H11</strain>
    </source>
</reference>